<feature type="compositionally biased region" description="Pro residues" evidence="1">
    <location>
        <begin position="47"/>
        <end position="65"/>
    </location>
</feature>
<feature type="compositionally biased region" description="Low complexity" evidence="1">
    <location>
        <begin position="101"/>
        <end position="124"/>
    </location>
</feature>
<reference evidence="2" key="1">
    <citation type="submission" date="2018-04" db="EMBL/GenBank/DDBJ databases">
        <title>WGS assembly of Panicum hallii.</title>
        <authorList>
            <person name="Lovell J."/>
            <person name="Jenkins J."/>
            <person name="Lowry D."/>
            <person name="Mamidi S."/>
            <person name="Sreedasyam A."/>
            <person name="Weng X."/>
            <person name="Barry K."/>
            <person name="Bonette J."/>
            <person name="Campitelli B."/>
            <person name="Daum C."/>
            <person name="Gordon S."/>
            <person name="Gould B."/>
            <person name="Lipzen A."/>
            <person name="Macqueen A."/>
            <person name="Palacio-Mejia J."/>
            <person name="Plott C."/>
            <person name="Shakirov E."/>
            <person name="Shu S."/>
            <person name="Yoshinaga Y."/>
            <person name="Zane M."/>
            <person name="Rokhsar D."/>
            <person name="Grimwood J."/>
            <person name="Schmutz J."/>
            <person name="Juenger T."/>
        </authorList>
    </citation>
    <scope>NUCLEOTIDE SEQUENCE [LARGE SCALE GENOMIC DNA]</scope>
    <source>
        <strain evidence="2">FIL2</strain>
    </source>
</reference>
<feature type="compositionally biased region" description="Basic and acidic residues" evidence="1">
    <location>
        <begin position="73"/>
        <end position="85"/>
    </location>
</feature>
<evidence type="ECO:0000313" key="2">
    <source>
        <dbReference type="EMBL" id="PVH35208.1"/>
    </source>
</evidence>
<dbReference type="EMBL" id="CM008052">
    <property type="protein sequence ID" value="PVH35208.1"/>
    <property type="molecule type" value="Genomic_DNA"/>
</dbReference>
<proteinExistence type="predicted"/>
<feature type="region of interest" description="Disordered" evidence="1">
    <location>
        <begin position="29"/>
        <end position="124"/>
    </location>
</feature>
<organism evidence="2">
    <name type="scientific">Panicum hallii</name>
    <dbReference type="NCBI Taxonomy" id="206008"/>
    <lineage>
        <taxon>Eukaryota</taxon>
        <taxon>Viridiplantae</taxon>
        <taxon>Streptophyta</taxon>
        <taxon>Embryophyta</taxon>
        <taxon>Tracheophyta</taxon>
        <taxon>Spermatophyta</taxon>
        <taxon>Magnoliopsida</taxon>
        <taxon>Liliopsida</taxon>
        <taxon>Poales</taxon>
        <taxon>Poaceae</taxon>
        <taxon>PACMAD clade</taxon>
        <taxon>Panicoideae</taxon>
        <taxon>Panicodae</taxon>
        <taxon>Paniceae</taxon>
        <taxon>Panicinae</taxon>
        <taxon>Panicum</taxon>
        <taxon>Panicum sect. Panicum</taxon>
    </lineage>
</organism>
<sequence>MEETRVTLFFPSSYLTPSSVVIPPLDNLSRVTVPHRRSPKSTALPIAPRPTPFPSPRRRVTPPPQRRAAAAKHAADPLSPRRDSCRGAAAADPRPPRPDSRSGCGATAATANARAPPCRGAAAA</sequence>
<dbReference type="Proteomes" id="UP000243499">
    <property type="component" value="Chromosome 7"/>
</dbReference>
<accession>A0A2T8IC31</accession>
<protein>
    <submittedName>
        <fullName evidence="2">Uncharacterized protein</fullName>
    </submittedName>
</protein>
<evidence type="ECO:0000256" key="1">
    <source>
        <dbReference type="SAM" id="MobiDB-lite"/>
    </source>
</evidence>
<dbReference type="AlphaFoldDB" id="A0A2T8IC31"/>
<name>A0A2T8IC31_9POAL</name>
<gene>
    <name evidence="2" type="ORF">PAHAL_7G127600</name>
</gene>
<dbReference type="Gramene" id="PVH35208">
    <property type="protein sequence ID" value="PVH35208"/>
    <property type="gene ID" value="PAHAL_7G127600"/>
</dbReference>